<comment type="caution">
    <text evidence="4">The sequence shown here is derived from an EMBL/GenBank/DDBJ whole genome shotgun (WGS) entry which is preliminary data.</text>
</comment>
<keyword evidence="1" id="KW-0732">Signal</keyword>
<reference evidence="5 6" key="1">
    <citation type="submission" date="2017-12" db="EMBL/GenBank/DDBJ databases">
        <authorList>
            <person name="Paulsen S."/>
            <person name="Gram L.K."/>
        </authorList>
    </citation>
    <scope>NUCLEOTIDE SEQUENCE [LARGE SCALE GENOMIC DNA]</scope>
    <source>
        <strain evidence="4 6">S2231</strain>
        <strain evidence="3 5">S2233</strain>
    </source>
</reference>
<organism evidence="4 6">
    <name type="scientific">Pseudoalteromonas citrea</name>
    <dbReference type="NCBI Taxonomy" id="43655"/>
    <lineage>
        <taxon>Bacteria</taxon>
        <taxon>Pseudomonadati</taxon>
        <taxon>Pseudomonadota</taxon>
        <taxon>Gammaproteobacteria</taxon>
        <taxon>Alteromonadales</taxon>
        <taxon>Pseudoalteromonadaceae</taxon>
        <taxon>Pseudoalteromonas</taxon>
    </lineage>
</organism>
<sequence length="158" mass="18060">MYKVLIALPLTLMLLGCQVNQHNTGAIANCEETLMKYPQYRDKGPIKSYQSLFTPDATFSVPKLNIALKGNDVIAARVATALINKKSIHMITSMNVQRSNRNTLTNRSHFILYLKDKHKHAAQTQIINGRYEDELVVDSNRCYIKQRRVIIDRIDTLN</sequence>
<evidence type="ECO:0000259" key="2">
    <source>
        <dbReference type="Pfam" id="PF13577"/>
    </source>
</evidence>
<protein>
    <recommendedName>
        <fullName evidence="2">SnoaL-like domain-containing protein</fullName>
    </recommendedName>
</protein>
<name>A0A5S3XQS6_9GAMM</name>
<dbReference type="OrthoDB" id="6312483at2"/>
<dbReference type="AlphaFoldDB" id="A0A5S3XQS6"/>
<feature type="signal peptide" evidence="1">
    <location>
        <begin position="1"/>
        <end position="21"/>
    </location>
</feature>
<dbReference type="RefSeq" id="WP_138597742.1">
    <property type="nucleotide sequence ID" value="NZ_PNCK01000063.1"/>
</dbReference>
<dbReference type="InterPro" id="IPR032710">
    <property type="entry name" value="NTF2-like_dom_sf"/>
</dbReference>
<feature type="chain" id="PRO_5024433645" description="SnoaL-like domain-containing protein" evidence="1">
    <location>
        <begin position="22"/>
        <end position="158"/>
    </location>
</feature>
<evidence type="ECO:0000313" key="3">
    <source>
        <dbReference type="EMBL" id="TMP41017.1"/>
    </source>
</evidence>
<evidence type="ECO:0000256" key="1">
    <source>
        <dbReference type="SAM" id="SignalP"/>
    </source>
</evidence>
<keyword evidence="5" id="KW-1185">Reference proteome</keyword>
<dbReference type="Pfam" id="PF13577">
    <property type="entry name" value="SnoaL_4"/>
    <property type="match status" value="1"/>
</dbReference>
<dbReference type="EMBL" id="PNCK01000063">
    <property type="protein sequence ID" value="TMP41017.1"/>
    <property type="molecule type" value="Genomic_DNA"/>
</dbReference>
<dbReference type="SUPFAM" id="SSF54427">
    <property type="entry name" value="NTF2-like"/>
    <property type="match status" value="1"/>
</dbReference>
<evidence type="ECO:0000313" key="4">
    <source>
        <dbReference type="EMBL" id="TMP60083.1"/>
    </source>
</evidence>
<proteinExistence type="predicted"/>
<dbReference type="Proteomes" id="UP000305730">
    <property type="component" value="Unassembled WGS sequence"/>
</dbReference>
<dbReference type="PROSITE" id="PS51257">
    <property type="entry name" value="PROKAR_LIPOPROTEIN"/>
    <property type="match status" value="1"/>
</dbReference>
<accession>A0A5S3XQS6</accession>
<reference evidence="4" key="3">
    <citation type="submission" date="2019-09" db="EMBL/GenBank/DDBJ databases">
        <title>Co-occurence of chitin degradation, pigmentation and bioactivity in marine Pseudoalteromonas.</title>
        <authorList>
            <person name="Sonnenschein E.C."/>
            <person name="Bech P.K."/>
        </authorList>
    </citation>
    <scope>NUCLEOTIDE SEQUENCE</scope>
    <source>
        <strain evidence="4">S2231</strain>
        <strain evidence="3">S2233</strain>
    </source>
</reference>
<dbReference type="InterPro" id="IPR037401">
    <property type="entry name" value="SnoaL-like"/>
</dbReference>
<dbReference type="EMBL" id="PNCL01000029">
    <property type="protein sequence ID" value="TMP60083.1"/>
    <property type="molecule type" value="Genomic_DNA"/>
</dbReference>
<gene>
    <name evidence="4" type="ORF">CWB96_07660</name>
    <name evidence="3" type="ORF">CWB97_15850</name>
</gene>
<dbReference type="Proteomes" id="UP000307706">
    <property type="component" value="Unassembled WGS sequence"/>
</dbReference>
<reference evidence="5 6" key="2">
    <citation type="submission" date="2019-06" db="EMBL/GenBank/DDBJ databases">
        <title>Co-occurence of chitin degradation, pigmentation and bioactivity in marine Pseudoalteromonas.</title>
        <authorList>
            <person name="Sonnenschein E.C."/>
            <person name="Bech P.K."/>
        </authorList>
    </citation>
    <scope>NUCLEOTIDE SEQUENCE [LARGE SCALE GENOMIC DNA]</scope>
    <source>
        <strain evidence="6">S2231</strain>
        <strain evidence="5">S2233</strain>
    </source>
</reference>
<evidence type="ECO:0000313" key="6">
    <source>
        <dbReference type="Proteomes" id="UP000307706"/>
    </source>
</evidence>
<evidence type="ECO:0000313" key="5">
    <source>
        <dbReference type="Proteomes" id="UP000305730"/>
    </source>
</evidence>
<dbReference type="Gene3D" id="3.10.450.50">
    <property type="match status" value="1"/>
</dbReference>
<feature type="domain" description="SnoaL-like" evidence="2">
    <location>
        <begin position="27"/>
        <end position="148"/>
    </location>
</feature>